<evidence type="ECO:0000313" key="3">
    <source>
        <dbReference type="Proteomes" id="UP000002051"/>
    </source>
</evidence>
<evidence type="ECO:0000313" key="1">
    <source>
        <dbReference type="EMBL" id="AES95517.1"/>
    </source>
</evidence>
<name>G7K5G7_MEDTR</name>
<evidence type="ECO:0000313" key="2">
    <source>
        <dbReference type="EnsemblPlants" id="AES95517"/>
    </source>
</evidence>
<accession>G7K5G7</accession>
<reference evidence="1 3" key="2">
    <citation type="journal article" date="2014" name="BMC Genomics">
        <title>An improved genome release (version Mt4.0) for the model legume Medicago truncatula.</title>
        <authorList>
            <person name="Tang H."/>
            <person name="Krishnakumar V."/>
            <person name="Bidwell S."/>
            <person name="Rosen B."/>
            <person name="Chan A."/>
            <person name="Zhou S."/>
            <person name="Gentzbittel L."/>
            <person name="Childs K.L."/>
            <person name="Yandell M."/>
            <person name="Gundlach H."/>
            <person name="Mayer K.F."/>
            <person name="Schwartz D.C."/>
            <person name="Town C.D."/>
        </authorList>
    </citation>
    <scope>GENOME REANNOTATION</scope>
    <source>
        <strain evidence="2 3">cv. Jemalong A17</strain>
    </source>
</reference>
<dbReference type="EnsemblPlants" id="AES95517">
    <property type="protein sequence ID" value="AES95517"/>
    <property type="gene ID" value="MTR_5g026410"/>
</dbReference>
<reference evidence="2" key="3">
    <citation type="submission" date="2015-04" db="UniProtKB">
        <authorList>
            <consortium name="EnsemblPlants"/>
        </authorList>
    </citation>
    <scope>IDENTIFICATION</scope>
    <source>
        <strain evidence="2">cv. Jemalong A17</strain>
    </source>
</reference>
<organism evidence="1 3">
    <name type="scientific">Medicago truncatula</name>
    <name type="common">Barrel medic</name>
    <name type="synonym">Medicago tribuloides</name>
    <dbReference type="NCBI Taxonomy" id="3880"/>
    <lineage>
        <taxon>Eukaryota</taxon>
        <taxon>Viridiplantae</taxon>
        <taxon>Streptophyta</taxon>
        <taxon>Embryophyta</taxon>
        <taxon>Tracheophyta</taxon>
        <taxon>Spermatophyta</taxon>
        <taxon>Magnoliopsida</taxon>
        <taxon>eudicotyledons</taxon>
        <taxon>Gunneridae</taxon>
        <taxon>Pentapetalae</taxon>
        <taxon>rosids</taxon>
        <taxon>fabids</taxon>
        <taxon>Fabales</taxon>
        <taxon>Fabaceae</taxon>
        <taxon>Papilionoideae</taxon>
        <taxon>50 kb inversion clade</taxon>
        <taxon>NPAAA clade</taxon>
        <taxon>Hologalegina</taxon>
        <taxon>IRL clade</taxon>
        <taxon>Trifolieae</taxon>
        <taxon>Medicago</taxon>
    </lineage>
</organism>
<dbReference type="AlphaFoldDB" id="G7K5G7"/>
<gene>
    <name evidence="1" type="ordered locus">MTR_5g026410</name>
</gene>
<protein>
    <submittedName>
        <fullName evidence="1 2">Uncharacterized protein</fullName>
    </submittedName>
</protein>
<proteinExistence type="predicted"/>
<dbReference type="PaxDb" id="3880-AES95517"/>
<keyword evidence="3" id="KW-1185">Reference proteome</keyword>
<dbReference type="HOGENOM" id="CLU_2577479_0_0_1"/>
<dbReference type="EMBL" id="CM001221">
    <property type="protein sequence ID" value="AES95517.1"/>
    <property type="molecule type" value="Genomic_DNA"/>
</dbReference>
<reference evidence="1 3" key="1">
    <citation type="journal article" date="2011" name="Nature">
        <title>The Medicago genome provides insight into the evolution of rhizobial symbioses.</title>
        <authorList>
            <person name="Young N.D."/>
            <person name="Debelle F."/>
            <person name="Oldroyd G.E."/>
            <person name="Geurts R."/>
            <person name="Cannon S.B."/>
            <person name="Udvardi M.K."/>
            <person name="Benedito V.A."/>
            <person name="Mayer K.F."/>
            <person name="Gouzy J."/>
            <person name="Schoof H."/>
            <person name="Van de Peer Y."/>
            <person name="Proost S."/>
            <person name="Cook D.R."/>
            <person name="Meyers B.C."/>
            <person name="Spannagl M."/>
            <person name="Cheung F."/>
            <person name="De Mita S."/>
            <person name="Krishnakumar V."/>
            <person name="Gundlach H."/>
            <person name="Zhou S."/>
            <person name="Mudge J."/>
            <person name="Bharti A.K."/>
            <person name="Murray J.D."/>
            <person name="Naoumkina M.A."/>
            <person name="Rosen B."/>
            <person name="Silverstein K.A."/>
            <person name="Tang H."/>
            <person name="Rombauts S."/>
            <person name="Zhao P.X."/>
            <person name="Zhou P."/>
            <person name="Barbe V."/>
            <person name="Bardou P."/>
            <person name="Bechner M."/>
            <person name="Bellec A."/>
            <person name="Berger A."/>
            <person name="Berges H."/>
            <person name="Bidwell S."/>
            <person name="Bisseling T."/>
            <person name="Choisne N."/>
            <person name="Couloux A."/>
            <person name="Denny R."/>
            <person name="Deshpande S."/>
            <person name="Dai X."/>
            <person name="Doyle J.J."/>
            <person name="Dudez A.M."/>
            <person name="Farmer A.D."/>
            <person name="Fouteau S."/>
            <person name="Franken C."/>
            <person name="Gibelin C."/>
            <person name="Gish J."/>
            <person name="Goldstein S."/>
            <person name="Gonzalez A.J."/>
            <person name="Green P.J."/>
            <person name="Hallab A."/>
            <person name="Hartog M."/>
            <person name="Hua A."/>
            <person name="Humphray S.J."/>
            <person name="Jeong D.H."/>
            <person name="Jing Y."/>
            <person name="Jocker A."/>
            <person name="Kenton S.M."/>
            <person name="Kim D.J."/>
            <person name="Klee K."/>
            <person name="Lai H."/>
            <person name="Lang C."/>
            <person name="Lin S."/>
            <person name="Macmil S.L."/>
            <person name="Magdelenat G."/>
            <person name="Matthews L."/>
            <person name="McCorrison J."/>
            <person name="Monaghan E.L."/>
            <person name="Mun J.H."/>
            <person name="Najar F.Z."/>
            <person name="Nicholson C."/>
            <person name="Noirot C."/>
            <person name="O'Bleness M."/>
            <person name="Paule C.R."/>
            <person name="Poulain J."/>
            <person name="Prion F."/>
            <person name="Qin B."/>
            <person name="Qu C."/>
            <person name="Retzel E.F."/>
            <person name="Riddle C."/>
            <person name="Sallet E."/>
            <person name="Samain S."/>
            <person name="Samson N."/>
            <person name="Sanders I."/>
            <person name="Saurat O."/>
            <person name="Scarpelli C."/>
            <person name="Schiex T."/>
            <person name="Segurens B."/>
            <person name="Severin A.J."/>
            <person name="Sherrier D.J."/>
            <person name="Shi R."/>
            <person name="Sims S."/>
            <person name="Singer S.R."/>
            <person name="Sinharoy S."/>
            <person name="Sterck L."/>
            <person name="Viollet A."/>
            <person name="Wang B.B."/>
            <person name="Wang K."/>
            <person name="Wang M."/>
            <person name="Wang X."/>
            <person name="Warfsmann J."/>
            <person name="Weissenbach J."/>
            <person name="White D.D."/>
            <person name="White J.D."/>
            <person name="Wiley G.B."/>
            <person name="Wincker P."/>
            <person name="Xing Y."/>
            <person name="Yang L."/>
            <person name="Yao Z."/>
            <person name="Ying F."/>
            <person name="Zhai J."/>
            <person name="Zhou L."/>
            <person name="Zuber A."/>
            <person name="Denarie J."/>
            <person name="Dixon R.A."/>
            <person name="May G.D."/>
            <person name="Schwartz D.C."/>
            <person name="Rogers J."/>
            <person name="Quetier F."/>
            <person name="Town C.D."/>
            <person name="Roe B.A."/>
        </authorList>
    </citation>
    <scope>NUCLEOTIDE SEQUENCE [LARGE SCALE GENOMIC DNA]</scope>
    <source>
        <strain evidence="1">A17</strain>
        <strain evidence="2 3">cv. Jemalong A17</strain>
    </source>
</reference>
<sequence length="81" mass="9332">MIFGKSECDATKYENMVVSTDFSEMGDEESDSYPKFKEDSMLDILFNDNIMTTIDTINLFPLELWGSDFQLRELEEGVFAP</sequence>
<dbReference type="Proteomes" id="UP000002051">
    <property type="component" value="Chromosome 5"/>
</dbReference>